<evidence type="ECO:0000313" key="6">
    <source>
        <dbReference type="EMBL" id="GMI40925.1"/>
    </source>
</evidence>
<gene>
    <name evidence="6" type="ORF">TrCOL_g5620</name>
</gene>
<keyword evidence="7" id="KW-1185">Reference proteome</keyword>
<protein>
    <recommendedName>
        <fullName evidence="8">EIF3d</fullName>
    </recommendedName>
</protein>
<evidence type="ECO:0008006" key="8">
    <source>
        <dbReference type="Google" id="ProtNLM"/>
    </source>
</evidence>
<dbReference type="GO" id="GO:0003723">
    <property type="term" value="F:RNA binding"/>
    <property type="evidence" value="ECO:0007669"/>
    <property type="project" value="UniProtKB-KW"/>
</dbReference>
<organism evidence="6 7">
    <name type="scientific">Triparma columacea</name>
    <dbReference type="NCBI Taxonomy" id="722753"/>
    <lineage>
        <taxon>Eukaryota</taxon>
        <taxon>Sar</taxon>
        <taxon>Stramenopiles</taxon>
        <taxon>Ochrophyta</taxon>
        <taxon>Bolidophyceae</taxon>
        <taxon>Parmales</taxon>
        <taxon>Triparmaceae</taxon>
        <taxon>Triparma</taxon>
    </lineage>
</organism>
<evidence type="ECO:0000256" key="3">
    <source>
        <dbReference type="ARBA" id="ARBA00022884"/>
    </source>
</evidence>
<keyword evidence="1" id="KW-0963">Cytoplasm</keyword>
<keyword evidence="4" id="KW-0648">Protein biosynthesis</keyword>
<evidence type="ECO:0000256" key="2">
    <source>
        <dbReference type="ARBA" id="ARBA00022540"/>
    </source>
</evidence>
<name>A0A9W7GDF7_9STRA</name>
<feature type="region of interest" description="Disordered" evidence="5">
    <location>
        <begin position="547"/>
        <end position="579"/>
    </location>
</feature>
<dbReference type="GO" id="GO:0005852">
    <property type="term" value="C:eukaryotic translation initiation factor 3 complex"/>
    <property type="evidence" value="ECO:0007669"/>
    <property type="project" value="InterPro"/>
</dbReference>
<dbReference type="OrthoDB" id="16538at2759"/>
<proteinExistence type="predicted"/>
<accession>A0A9W7GDF7</accession>
<evidence type="ECO:0000256" key="5">
    <source>
        <dbReference type="SAM" id="MobiDB-lite"/>
    </source>
</evidence>
<keyword evidence="2" id="KW-0396">Initiation factor</keyword>
<dbReference type="Proteomes" id="UP001165065">
    <property type="component" value="Unassembled WGS sequence"/>
</dbReference>
<dbReference type="PANTHER" id="PTHR12399:SF0">
    <property type="entry name" value="EUKARYOTIC TRANSLATION INITIATION FACTOR 3 SUBUNIT D"/>
    <property type="match status" value="1"/>
</dbReference>
<dbReference type="EMBL" id="BRYA01000139">
    <property type="protein sequence ID" value="GMI40925.1"/>
    <property type="molecule type" value="Genomic_DNA"/>
</dbReference>
<dbReference type="PANTHER" id="PTHR12399">
    <property type="entry name" value="EUKARYOTIC TRANSLATION INITIATION FACTOR 3 SUBUNIT 7"/>
    <property type="match status" value="1"/>
</dbReference>
<dbReference type="Pfam" id="PF05091">
    <property type="entry name" value="eIF-3_zeta"/>
    <property type="match status" value="1"/>
</dbReference>
<evidence type="ECO:0000256" key="1">
    <source>
        <dbReference type="ARBA" id="ARBA00022490"/>
    </source>
</evidence>
<reference evidence="7" key="1">
    <citation type="journal article" date="2023" name="Commun. Biol.">
        <title>Genome analysis of Parmales, the sister group of diatoms, reveals the evolutionary specialization of diatoms from phago-mixotrophs to photoautotrophs.</title>
        <authorList>
            <person name="Ban H."/>
            <person name="Sato S."/>
            <person name="Yoshikawa S."/>
            <person name="Yamada K."/>
            <person name="Nakamura Y."/>
            <person name="Ichinomiya M."/>
            <person name="Sato N."/>
            <person name="Blanc-Mathieu R."/>
            <person name="Endo H."/>
            <person name="Kuwata A."/>
            <person name="Ogata H."/>
        </authorList>
    </citation>
    <scope>NUCLEOTIDE SEQUENCE [LARGE SCALE GENOMIC DNA]</scope>
</reference>
<feature type="compositionally biased region" description="Acidic residues" evidence="5">
    <location>
        <begin position="554"/>
        <end position="579"/>
    </location>
</feature>
<comment type="caution">
    <text evidence="6">The sequence shown here is derived from an EMBL/GenBank/DDBJ whole genome shotgun (WGS) entry which is preliminary data.</text>
</comment>
<evidence type="ECO:0000313" key="7">
    <source>
        <dbReference type="Proteomes" id="UP001165065"/>
    </source>
</evidence>
<sequence>MSTFQAPQMEVNSDTWGPNPTVLVSQFSKLPFAGFAKSDRLGKCADFTASASWQKQYNNRRRTDEGGNEELAYKVDVDEEDTFQLVDTSKAQKNQQWKKKTYQPKNKNAQLRNRFGGGTAETSEKKDHRNQPQRNKWAKARAAAWGKGKNNRWNNRIDRQASVKVATEWTIVEEFDLAQLPKLKANKPSETDVMWAGFLDTYNDSYDKVNTKSAPALRRFDNKLFYPVTTMEDPVIERLAVEGVGNVYATDAIVAHLMASARSIYPWDIVVQKLPGGTLFFDKRDDSQFDYLTVSETSNDPPTVSEDDPDSVNTPEKLSLEATQVNQNFSQQILKAQGRKKLENENPFFDDEDDEGKEPASVGYRYRKFTLGSGPKGEEGGDNDIKLVMRCEVHGIVNKTQTSFVGKKSTTHNVEQYMTAYALNEWDGTKSGGIEWAKKIDGQKGAVLATELKNNSAKLARWSAQSILAGADVMKLGYVSRVSSKNREEHRVVATQSLKPVDFATQLNMTVQNMWGVMKMLVELLQKQEEGKYVLLKDPNKPVMRLYRVPMEFNESDDEEEDDEEDESEDGSDDEEDEE</sequence>
<feature type="region of interest" description="Disordered" evidence="5">
    <location>
        <begin position="294"/>
        <end position="314"/>
    </location>
</feature>
<dbReference type="PIRSF" id="PIRSF016281">
    <property type="entry name" value="EIF-3_zeta"/>
    <property type="match status" value="1"/>
</dbReference>
<evidence type="ECO:0000256" key="4">
    <source>
        <dbReference type="ARBA" id="ARBA00022917"/>
    </source>
</evidence>
<keyword evidence="3" id="KW-0694">RNA-binding</keyword>
<feature type="region of interest" description="Disordered" evidence="5">
    <location>
        <begin position="88"/>
        <end position="137"/>
    </location>
</feature>
<dbReference type="InterPro" id="IPR007783">
    <property type="entry name" value="eIF3d"/>
</dbReference>
<dbReference type="AlphaFoldDB" id="A0A9W7GDF7"/>
<dbReference type="GO" id="GO:0003743">
    <property type="term" value="F:translation initiation factor activity"/>
    <property type="evidence" value="ECO:0007669"/>
    <property type="project" value="UniProtKB-KW"/>
</dbReference>